<keyword evidence="2" id="KW-1185">Reference proteome</keyword>
<dbReference type="AlphaFoldDB" id="A0A1B9GPW3"/>
<proteinExistence type="predicted"/>
<dbReference type="EMBL" id="KI669506">
    <property type="protein sequence ID" value="OCF33038.1"/>
    <property type="molecule type" value="Genomic_DNA"/>
</dbReference>
<protein>
    <submittedName>
        <fullName evidence="1">Uncharacterized protein</fullName>
    </submittedName>
</protein>
<accession>A0A1B9GPW3</accession>
<dbReference type="Proteomes" id="UP000092666">
    <property type="component" value="Unassembled WGS sequence"/>
</dbReference>
<evidence type="ECO:0000313" key="1">
    <source>
        <dbReference type="EMBL" id="OCF33038.1"/>
    </source>
</evidence>
<evidence type="ECO:0000313" key="2">
    <source>
        <dbReference type="Proteomes" id="UP000092666"/>
    </source>
</evidence>
<sequence>MRSPISLLYAVYLTLLSMTVALPITLLPRSLLDHYLSHRLGGSSSRDNLKSHLLYYTTANQSDAVEGAPRVIECGTVTTTSPNGARGDVFASGLLVQAPLDERASRPTFSDKDAWDAASWIWG</sequence>
<reference evidence="1 2" key="1">
    <citation type="submission" date="2013-07" db="EMBL/GenBank/DDBJ databases">
        <title>The Genome Sequence of Cryptococcus heveanensis BCC8398.</title>
        <authorList>
            <consortium name="The Broad Institute Genome Sequencing Platform"/>
            <person name="Cuomo C."/>
            <person name="Litvintseva A."/>
            <person name="Chen Y."/>
            <person name="Heitman J."/>
            <person name="Sun S."/>
            <person name="Springer D."/>
            <person name="Dromer F."/>
            <person name="Young S.K."/>
            <person name="Zeng Q."/>
            <person name="Gargeya S."/>
            <person name="Fitzgerald M."/>
            <person name="Abouelleil A."/>
            <person name="Alvarado L."/>
            <person name="Berlin A.M."/>
            <person name="Chapman S.B."/>
            <person name="Dewar J."/>
            <person name="Goldberg J."/>
            <person name="Griggs A."/>
            <person name="Gujja S."/>
            <person name="Hansen M."/>
            <person name="Howarth C."/>
            <person name="Imamovic A."/>
            <person name="Larimer J."/>
            <person name="McCowan C."/>
            <person name="Murphy C."/>
            <person name="Pearson M."/>
            <person name="Priest M."/>
            <person name="Roberts A."/>
            <person name="Saif S."/>
            <person name="Shea T."/>
            <person name="Sykes S."/>
            <person name="Wortman J."/>
            <person name="Nusbaum C."/>
            <person name="Birren B."/>
        </authorList>
    </citation>
    <scope>NUCLEOTIDE SEQUENCE [LARGE SCALE GENOMIC DNA]</scope>
    <source>
        <strain evidence="1 2">BCC8398</strain>
    </source>
</reference>
<reference evidence="2" key="2">
    <citation type="submission" date="2013-12" db="EMBL/GenBank/DDBJ databases">
        <title>Evolution of pathogenesis and genome organization in the Tremellales.</title>
        <authorList>
            <person name="Cuomo C."/>
            <person name="Litvintseva A."/>
            <person name="Heitman J."/>
            <person name="Chen Y."/>
            <person name="Sun S."/>
            <person name="Springer D."/>
            <person name="Dromer F."/>
            <person name="Young S."/>
            <person name="Zeng Q."/>
            <person name="Chapman S."/>
            <person name="Gujja S."/>
            <person name="Saif S."/>
            <person name="Birren B."/>
        </authorList>
    </citation>
    <scope>NUCLEOTIDE SEQUENCE [LARGE SCALE GENOMIC DNA]</scope>
    <source>
        <strain evidence="2">BCC8398</strain>
    </source>
</reference>
<organism evidence="1 2">
    <name type="scientific">Kwoniella heveanensis BCC8398</name>
    <dbReference type="NCBI Taxonomy" id="1296120"/>
    <lineage>
        <taxon>Eukaryota</taxon>
        <taxon>Fungi</taxon>
        <taxon>Dikarya</taxon>
        <taxon>Basidiomycota</taxon>
        <taxon>Agaricomycotina</taxon>
        <taxon>Tremellomycetes</taxon>
        <taxon>Tremellales</taxon>
        <taxon>Cryptococcaceae</taxon>
        <taxon>Kwoniella</taxon>
    </lineage>
</organism>
<gene>
    <name evidence="1" type="ORF">I316_05376</name>
</gene>
<name>A0A1B9GPW3_9TREE</name>